<dbReference type="PANTHER" id="PTHR22803">
    <property type="entry name" value="MANNOSE, PHOSPHOLIPASE, LECTIN RECEPTOR RELATED"/>
    <property type="match status" value="1"/>
</dbReference>
<feature type="domain" description="C-type lectin" evidence="3">
    <location>
        <begin position="434"/>
        <end position="545"/>
    </location>
</feature>
<dbReference type="CDD" id="cd00037">
    <property type="entry name" value="CLECT"/>
    <property type="match status" value="1"/>
</dbReference>
<dbReference type="AlphaFoldDB" id="A0A2J7PR58"/>
<evidence type="ECO:0000256" key="2">
    <source>
        <dbReference type="SAM" id="SignalP"/>
    </source>
</evidence>
<keyword evidence="2" id="KW-0732">Signal</keyword>
<dbReference type="OrthoDB" id="7357196at2759"/>
<evidence type="ECO:0000256" key="1">
    <source>
        <dbReference type="SAM" id="MobiDB-lite"/>
    </source>
</evidence>
<feature type="chain" id="PRO_5014405510" description="C-type lectin domain-containing protein" evidence="2">
    <location>
        <begin position="22"/>
        <end position="570"/>
    </location>
</feature>
<sequence length="570" mass="65390">MHNFKMMSALVVSSVLYVVLAAVVRCDTTLKQAPSYRKESSTTFLRLTALRDDEGLWIARFGEYEISIELKHQPKSALRKGAEDTWTLKIKHTPKTFQIHRNVHGFYYNNNEVPVVNKSSKYNKNPWQQIIDAIDTDAEDADVPVYNKFRRSAKPKKGKSRRQLSPKSQITREMRASITQLNDTVIQPVLQEPPIMKQVVQENQQLRVAFNRLDNDTSQMGNTDESFQELNETPWDNVAAVMLESVANHSLSVEKSLDQQESTDSGADREQEELLEADALPLEQSEEGDELEVNKGTASFHDTRENRTVHTRNYDNEAWNRTEGVDADAEEEENSRNSTEGAEVAAILNGEHVLSESDYVVEDPTVREYDKEDGELEDNYDNMGVGRGDSEPTSEMKRIMDWFPRSKLLTTENNGYKLFPGVGWFKLITWPERWSNAQKVCKLEMAHLAVPDTRQKVRVFLQIFKNYPDVLEQAILQRQVYVGVHSSGQDRNFSTVLGKPFLPKFPIWFPNEPDNADPGEDCVTFHAEGKIRDVPCFYNLPFLCEKELDDSWTTREPDASFYFPPSEHFD</sequence>
<feature type="region of interest" description="Disordered" evidence="1">
    <location>
        <begin position="151"/>
        <end position="173"/>
    </location>
</feature>
<dbReference type="EMBL" id="NEVH01022633">
    <property type="protein sequence ID" value="PNF18821.1"/>
    <property type="molecule type" value="Genomic_DNA"/>
</dbReference>
<protein>
    <recommendedName>
        <fullName evidence="3">C-type lectin domain-containing protein</fullName>
    </recommendedName>
</protein>
<feature type="signal peptide" evidence="2">
    <location>
        <begin position="1"/>
        <end position="21"/>
    </location>
</feature>
<dbReference type="STRING" id="105785.A0A2J7PR58"/>
<accession>A0A2J7PR58</accession>
<dbReference type="Proteomes" id="UP000235965">
    <property type="component" value="Unassembled WGS sequence"/>
</dbReference>
<evidence type="ECO:0000313" key="4">
    <source>
        <dbReference type="EMBL" id="PNF18821.1"/>
    </source>
</evidence>
<dbReference type="InParanoid" id="A0A2J7PR58"/>
<dbReference type="SUPFAM" id="SSF56436">
    <property type="entry name" value="C-type lectin-like"/>
    <property type="match status" value="1"/>
</dbReference>
<dbReference type="InterPro" id="IPR016186">
    <property type="entry name" value="C-type_lectin-like/link_sf"/>
</dbReference>
<proteinExistence type="predicted"/>
<evidence type="ECO:0000313" key="5">
    <source>
        <dbReference type="Proteomes" id="UP000235965"/>
    </source>
</evidence>
<dbReference type="InterPro" id="IPR001304">
    <property type="entry name" value="C-type_lectin-like"/>
</dbReference>
<dbReference type="SMART" id="SM00034">
    <property type="entry name" value="CLECT"/>
    <property type="match status" value="1"/>
</dbReference>
<dbReference type="Gene3D" id="3.10.100.10">
    <property type="entry name" value="Mannose-Binding Protein A, subunit A"/>
    <property type="match status" value="1"/>
</dbReference>
<dbReference type="PROSITE" id="PS50041">
    <property type="entry name" value="C_TYPE_LECTIN_2"/>
    <property type="match status" value="1"/>
</dbReference>
<reference evidence="4 5" key="1">
    <citation type="submission" date="2017-12" db="EMBL/GenBank/DDBJ databases">
        <title>Hemimetabolous genomes reveal molecular basis of termite eusociality.</title>
        <authorList>
            <person name="Harrison M.C."/>
            <person name="Jongepier E."/>
            <person name="Robertson H.M."/>
            <person name="Arning N."/>
            <person name="Bitard-Feildel T."/>
            <person name="Chao H."/>
            <person name="Childers C.P."/>
            <person name="Dinh H."/>
            <person name="Doddapaneni H."/>
            <person name="Dugan S."/>
            <person name="Gowin J."/>
            <person name="Greiner C."/>
            <person name="Han Y."/>
            <person name="Hu H."/>
            <person name="Hughes D.S.T."/>
            <person name="Huylmans A.-K."/>
            <person name="Kemena C."/>
            <person name="Kremer L.P.M."/>
            <person name="Lee S.L."/>
            <person name="Lopez-Ezquerra A."/>
            <person name="Mallet L."/>
            <person name="Monroy-Kuhn J.M."/>
            <person name="Moser A."/>
            <person name="Murali S.C."/>
            <person name="Muzny D.M."/>
            <person name="Otani S."/>
            <person name="Piulachs M.-D."/>
            <person name="Poelchau M."/>
            <person name="Qu J."/>
            <person name="Schaub F."/>
            <person name="Wada-Katsumata A."/>
            <person name="Worley K.C."/>
            <person name="Xie Q."/>
            <person name="Ylla G."/>
            <person name="Poulsen M."/>
            <person name="Gibbs R.A."/>
            <person name="Schal C."/>
            <person name="Richards S."/>
            <person name="Belles X."/>
            <person name="Korb J."/>
            <person name="Bornberg-Bauer E."/>
        </authorList>
    </citation>
    <scope>NUCLEOTIDE SEQUENCE [LARGE SCALE GENOMIC DNA]</scope>
    <source>
        <tissue evidence="4">Whole body</tissue>
    </source>
</reference>
<gene>
    <name evidence="4" type="ORF">B7P43_G01676</name>
</gene>
<comment type="caution">
    <text evidence="4">The sequence shown here is derived from an EMBL/GenBank/DDBJ whole genome shotgun (WGS) entry which is preliminary data.</text>
</comment>
<dbReference type="InterPro" id="IPR050111">
    <property type="entry name" value="C-type_lectin/snaclec_domain"/>
</dbReference>
<name>A0A2J7PR58_9NEOP</name>
<keyword evidence="5" id="KW-1185">Reference proteome</keyword>
<dbReference type="InterPro" id="IPR016187">
    <property type="entry name" value="CTDL_fold"/>
</dbReference>
<evidence type="ECO:0000259" key="3">
    <source>
        <dbReference type="PROSITE" id="PS50041"/>
    </source>
</evidence>
<organism evidence="4 5">
    <name type="scientific">Cryptotermes secundus</name>
    <dbReference type="NCBI Taxonomy" id="105785"/>
    <lineage>
        <taxon>Eukaryota</taxon>
        <taxon>Metazoa</taxon>
        <taxon>Ecdysozoa</taxon>
        <taxon>Arthropoda</taxon>
        <taxon>Hexapoda</taxon>
        <taxon>Insecta</taxon>
        <taxon>Pterygota</taxon>
        <taxon>Neoptera</taxon>
        <taxon>Polyneoptera</taxon>
        <taxon>Dictyoptera</taxon>
        <taxon>Blattodea</taxon>
        <taxon>Blattoidea</taxon>
        <taxon>Termitoidae</taxon>
        <taxon>Kalotermitidae</taxon>
        <taxon>Cryptotermitinae</taxon>
        <taxon>Cryptotermes</taxon>
    </lineage>
</organism>
<dbReference type="Pfam" id="PF00059">
    <property type="entry name" value="Lectin_C"/>
    <property type="match status" value="1"/>
</dbReference>
<feature type="compositionally biased region" description="Basic residues" evidence="1">
    <location>
        <begin position="151"/>
        <end position="164"/>
    </location>
</feature>